<feature type="compositionally biased region" description="Polar residues" evidence="1">
    <location>
        <begin position="51"/>
        <end position="72"/>
    </location>
</feature>
<geneLocation type="plasmid" evidence="2 3">
    <name>pBb1S5a</name>
</geneLocation>
<evidence type="ECO:0000313" key="3">
    <source>
        <dbReference type="Proteomes" id="UP000551709"/>
    </source>
</evidence>
<organism evidence="2 3">
    <name type="scientific">Bradyrhizobium barranii subsp. apii</name>
    <dbReference type="NCBI Taxonomy" id="2819348"/>
    <lineage>
        <taxon>Bacteria</taxon>
        <taxon>Pseudomonadati</taxon>
        <taxon>Pseudomonadota</taxon>
        <taxon>Alphaproteobacteria</taxon>
        <taxon>Hyphomicrobiales</taxon>
        <taxon>Nitrobacteraceae</taxon>
        <taxon>Bradyrhizobium</taxon>
        <taxon>Bradyrhizobium barranii</taxon>
    </lineage>
</organism>
<reference evidence="2 3" key="1">
    <citation type="journal article" date="2017" name="Syst. Appl. Microbiol.">
        <title>Soybeans inoculated with root zone soils of Canadian native legumes harbour diverse and novel Bradyrhizobium spp. that possess agricultural potential.</title>
        <authorList>
            <person name="Bromfield E.S.P."/>
            <person name="Cloutier S."/>
            <person name="Tambong J.T."/>
            <person name="Tran Thi T.V."/>
        </authorList>
    </citation>
    <scope>NUCLEOTIDE SEQUENCE [LARGE SCALE GENOMIC DNA]</scope>
    <source>
        <strain evidence="2 3">1S5</strain>
    </source>
</reference>
<dbReference type="EMBL" id="CP096256">
    <property type="protein sequence ID" value="UPT92230.1"/>
    <property type="molecule type" value="Genomic_DNA"/>
</dbReference>
<proteinExistence type="predicted"/>
<dbReference type="Proteomes" id="UP000551709">
    <property type="component" value="Plasmid pBb1S5a"/>
</dbReference>
<sequence>MSKNKGSGTHTRSAVSGQYVSNSYGNRHPSTTVREAAGPSGSSGPHYRSAKSGQYVSNSFGKSHPNTTVKEK</sequence>
<reference evidence="3" key="2">
    <citation type="journal article" date="2022" name="Int. J. Syst. Evol. Microbiol.">
        <title>Strains of Bradyrhizobium barranii sp. nov. associated with legumes native to Canada are symbionts of soybeans and belong to different subspecies (subsp. barranii subsp. nov. and subsp. apii subsp. nov.) and symbiovars (sv. glycinearum and sv. septentrionale).</title>
        <authorList>
            <person name="Bromfield E.S.P."/>
            <person name="Cloutier S."/>
            <person name="Wasai-Hara S."/>
            <person name="Minamisawa K."/>
        </authorList>
    </citation>
    <scope>NUCLEOTIDE SEQUENCE [LARGE SCALE GENOMIC DNA]</scope>
    <source>
        <strain evidence="3">1S5</strain>
    </source>
</reference>
<name>A0A8T5VSS2_9BRAD</name>
<evidence type="ECO:0000313" key="2">
    <source>
        <dbReference type="EMBL" id="UPT92230.1"/>
    </source>
</evidence>
<feature type="region of interest" description="Disordered" evidence="1">
    <location>
        <begin position="1"/>
        <end position="72"/>
    </location>
</feature>
<accession>A0A8T5VSS2</accession>
<evidence type="ECO:0000256" key="1">
    <source>
        <dbReference type="SAM" id="MobiDB-lite"/>
    </source>
</evidence>
<feature type="compositionally biased region" description="Polar residues" evidence="1">
    <location>
        <begin position="1"/>
        <end position="33"/>
    </location>
</feature>
<keyword evidence="2" id="KW-0614">Plasmid</keyword>
<protein>
    <submittedName>
        <fullName evidence="2">Uncharacterized protein</fullName>
    </submittedName>
</protein>
<gene>
    <name evidence="2" type="ORF">HAP41_0000047525</name>
</gene>
<dbReference type="RefSeq" id="WP_166106983.1">
    <property type="nucleotide sequence ID" value="NZ_CP096256.1"/>
</dbReference>
<dbReference type="AlphaFoldDB" id="A0A8T5VSS2"/>